<comment type="caution">
    <text evidence="2">The sequence shown here is derived from an EMBL/GenBank/DDBJ whole genome shotgun (WGS) entry which is preliminary data.</text>
</comment>
<reference evidence="2 3" key="1">
    <citation type="submission" date="2019-11" db="EMBL/GenBank/DDBJ databases">
        <title>Pseudomonas karstica sp. nov. and Pseudomonas spelaei sp. nov. from karst caves.</title>
        <authorList>
            <person name="Zeman M."/>
        </authorList>
    </citation>
    <scope>NUCLEOTIDE SEQUENCE [LARGE SCALE GENOMIC DNA]</scope>
    <source>
        <strain evidence="2 3">CCM 7893</strain>
    </source>
</reference>
<sequence>MLHHIEIHVANLSVSLQFWSGLLAQIGYRENGKWNNGFTLAYDRVAYLTFVQVSETHAFQRYRRCGAGLNHLAFKVKDRDTVDKLRLYCMANGIVSLYDQKSPFANDDTDYYALFIEAPDSIKVEFIADDLSPL</sequence>
<keyword evidence="3" id="KW-1185">Reference proteome</keyword>
<gene>
    <name evidence="2" type="ORF">GNF76_28615</name>
</gene>
<dbReference type="SUPFAM" id="SSF54593">
    <property type="entry name" value="Glyoxalase/Bleomycin resistance protein/Dihydroxybiphenyl dioxygenase"/>
    <property type="match status" value="1"/>
</dbReference>
<dbReference type="PANTHER" id="PTHR36113:SF6">
    <property type="entry name" value="FOSFOMYCIN RESISTANCE PROTEIN FOSX"/>
    <property type="match status" value="1"/>
</dbReference>
<dbReference type="Proteomes" id="UP000438196">
    <property type="component" value="Unassembled WGS sequence"/>
</dbReference>
<dbReference type="AlphaFoldDB" id="A0A6I3WJB3"/>
<proteinExistence type="predicted"/>
<feature type="domain" description="VOC" evidence="1">
    <location>
        <begin position="1"/>
        <end position="129"/>
    </location>
</feature>
<evidence type="ECO:0000313" key="2">
    <source>
        <dbReference type="EMBL" id="MUF08301.1"/>
    </source>
</evidence>
<dbReference type="InterPro" id="IPR051332">
    <property type="entry name" value="Fosfomycin_Res_Enzymes"/>
</dbReference>
<dbReference type="RefSeq" id="WP_155586402.1">
    <property type="nucleotide sequence ID" value="NZ_JBHSTH010000026.1"/>
</dbReference>
<dbReference type="OrthoDB" id="9800438at2"/>
<dbReference type="PANTHER" id="PTHR36113">
    <property type="entry name" value="LYASE, PUTATIVE-RELATED-RELATED"/>
    <property type="match status" value="1"/>
</dbReference>
<evidence type="ECO:0000259" key="1">
    <source>
        <dbReference type="PROSITE" id="PS51819"/>
    </source>
</evidence>
<evidence type="ECO:0000313" key="3">
    <source>
        <dbReference type="Proteomes" id="UP000438196"/>
    </source>
</evidence>
<dbReference type="PROSITE" id="PS51819">
    <property type="entry name" value="VOC"/>
    <property type="match status" value="1"/>
</dbReference>
<dbReference type="InterPro" id="IPR029068">
    <property type="entry name" value="Glyas_Bleomycin-R_OHBP_Dase"/>
</dbReference>
<accession>A0A6I3WJB3</accession>
<dbReference type="Gene3D" id="3.10.180.10">
    <property type="entry name" value="2,3-Dihydroxybiphenyl 1,2-Dioxygenase, domain 1"/>
    <property type="match status" value="1"/>
</dbReference>
<dbReference type="InterPro" id="IPR037523">
    <property type="entry name" value="VOC_core"/>
</dbReference>
<name>A0A6I3WJB3_9PSED</name>
<organism evidence="2 3">
    <name type="scientific">Pseudomonas spelaei</name>
    <dbReference type="NCBI Taxonomy" id="1055469"/>
    <lineage>
        <taxon>Bacteria</taxon>
        <taxon>Pseudomonadati</taxon>
        <taxon>Pseudomonadota</taxon>
        <taxon>Gammaproteobacteria</taxon>
        <taxon>Pseudomonadales</taxon>
        <taxon>Pseudomonadaceae</taxon>
        <taxon>Pseudomonas</taxon>
    </lineage>
</organism>
<protein>
    <recommendedName>
        <fullName evidence="1">VOC domain-containing protein</fullName>
    </recommendedName>
</protein>
<dbReference type="EMBL" id="WNNK01000047">
    <property type="protein sequence ID" value="MUF08301.1"/>
    <property type="molecule type" value="Genomic_DNA"/>
</dbReference>